<evidence type="ECO:0000313" key="1">
    <source>
        <dbReference type="EMBL" id="KAJ5249013.1"/>
    </source>
</evidence>
<sequence length="72" mass="8047">MEMEMFISSPHAAKPGATDYMMTGQLGRMRSADAERLLRHGVDNSLSKIEESQRAVPNALMQKLGEWARRVG</sequence>
<dbReference type="Proteomes" id="UP001150941">
    <property type="component" value="Unassembled WGS sequence"/>
</dbReference>
<dbReference type="AlphaFoldDB" id="A0A9W9PKA2"/>
<dbReference type="GeneID" id="83197064"/>
<reference evidence="1" key="1">
    <citation type="submission" date="2022-11" db="EMBL/GenBank/DDBJ databases">
        <authorList>
            <person name="Petersen C."/>
        </authorList>
    </citation>
    <scope>NUCLEOTIDE SEQUENCE</scope>
    <source>
        <strain evidence="1">IBT 19713</strain>
    </source>
</reference>
<evidence type="ECO:0000313" key="2">
    <source>
        <dbReference type="Proteomes" id="UP001150941"/>
    </source>
</evidence>
<reference evidence="1" key="2">
    <citation type="journal article" date="2023" name="IMA Fungus">
        <title>Comparative genomic study of the Penicillium genus elucidates a diverse pangenome and 15 lateral gene transfer events.</title>
        <authorList>
            <person name="Petersen C."/>
            <person name="Sorensen T."/>
            <person name="Nielsen M.R."/>
            <person name="Sondergaard T.E."/>
            <person name="Sorensen J.L."/>
            <person name="Fitzpatrick D.A."/>
            <person name="Frisvad J.C."/>
            <person name="Nielsen K.L."/>
        </authorList>
    </citation>
    <scope>NUCLEOTIDE SEQUENCE</scope>
    <source>
        <strain evidence="1">IBT 19713</strain>
    </source>
</reference>
<keyword evidence="2" id="KW-1185">Reference proteome</keyword>
<dbReference type="RefSeq" id="XP_058335792.1">
    <property type="nucleotide sequence ID" value="XM_058469761.1"/>
</dbReference>
<protein>
    <submittedName>
        <fullName evidence="1">Uncharacterized protein</fullName>
    </submittedName>
</protein>
<dbReference type="EMBL" id="JAPQKS010000001">
    <property type="protein sequence ID" value="KAJ5249013.1"/>
    <property type="molecule type" value="Genomic_DNA"/>
</dbReference>
<name>A0A9W9PKA2_9EURO</name>
<organism evidence="1 2">
    <name type="scientific">Penicillium chermesinum</name>
    <dbReference type="NCBI Taxonomy" id="63820"/>
    <lineage>
        <taxon>Eukaryota</taxon>
        <taxon>Fungi</taxon>
        <taxon>Dikarya</taxon>
        <taxon>Ascomycota</taxon>
        <taxon>Pezizomycotina</taxon>
        <taxon>Eurotiomycetes</taxon>
        <taxon>Eurotiomycetidae</taxon>
        <taxon>Eurotiales</taxon>
        <taxon>Aspergillaceae</taxon>
        <taxon>Penicillium</taxon>
    </lineage>
</organism>
<proteinExistence type="predicted"/>
<accession>A0A9W9PKA2</accession>
<gene>
    <name evidence="1" type="ORF">N7468_000464</name>
</gene>
<comment type="caution">
    <text evidence="1">The sequence shown here is derived from an EMBL/GenBank/DDBJ whole genome shotgun (WGS) entry which is preliminary data.</text>
</comment>